<dbReference type="Pfam" id="PF02383">
    <property type="entry name" value="Syja_N"/>
    <property type="match status" value="1"/>
</dbReference>
<dbReference type="InterPro" id="IPR046985">
    <property type="entry name" value="IP5"/>
</dbReference>
<dbReference type="GO" id="GO:0004439">
    <property type="term" value="F:phosphatidylinositol-4,5-bisphosphate 5-phosphatase activity"/>
    <property type="evidence" value="ECO:0007669"/>
    <property type="project" value="UniProtKB-EC"/>
</dbReference>
<comment type="similarity">
    <text evidence="2">In the central section; belongs to the inositol 1,4,5-trisphosphate 5-phosphatase family.</text>
</comment>
<dbReference type="GO" id="GO:0098793">
    <property type="term" value="C:presynapse"/>
    <property type="evidence" value="ECO:0007669"/>
    <property type="project" value="GOC"/>
</dbReference>
<dbReference type="InterPro" id="IPR000300">
    <property type="entry name" value="IPPc"/>
</dbReference>
<organism evidence="6 7">
    <name type="scientific">Angiostrongylus cantonensis</name>
    <name type="common">Rat lungworm</name>
    <dbReference type="NCBI Taxonomy" id="6313"/>
    <lineage>
        <taxon>Eukaryota</taxon>
        <taxon>Metazoa</taxon>
        <taxon>Ecdysozoa</taxon>
        <taxon>Nematoda</taxon>
        <taxon>Chromadorea</taxon>
        <taxon>Rhabditida</taxon>
        <taxon>Rhabditina</taxon>
        <taxon>Rhabditomorpha</taxon>
        <taxon>Strongyloidea</taxon>
        <taxon>Metastrongylidae</taxon>
        <taxon>Angiostrongylus</taxon>
    </lineage>
</organism>
<evidence type="ECO:0000256" key="4">
    <source>
        <dbReference type="ARBA" id="ARBA00022801"/>
    </source>
</evidence>
<sequence length="953" mass="107711">MSVRELRIWRRTDSRQTPAILIQKNNVDCSLLLQNGSIATLDSDSAEVERRSYTKIMDSYGIMGVLRITEHVLVAVTGVLSVGQLYGADIVKVISCDFISLRSFAPVEYIDPRIVDLQRLLSSGMFYFSSNPRYDITLCAQRRSANRGSDQRFFWNRSLYFPFERFGIDTSQWLLKCIVGSVLVRTVYIGHRTGRVALLSRLSCERVGTRFNVRGVNSNGCVANFVETEQVIVFDDNDCSFVQIRGSVPLSWEQPGVQVGSHKVKLRAFEASVPAFQRHFSRLITLYGKTTIVNLLGRKEGERILSDAFKTQYKNSKLESSVDFFEFDYHYQMKISKDSLGHLLKKLAPTIEDLCFNKMSKYLVRQQSGVLRVNCLDCLDRTNSVQTAVGLMVSSEQVDALGLNKDKVNVSQRIEEILRDLWQKNGDLCSNIYAGTGALDGKSKLKDASRSIARTIQNNLMDSSKQESFDIFLSGTWFDSQTFDRAANILPSPVLNECEEAVNQVVGRVQEITSPNSIRIFVGTWNVNGGKNMHNIAFRNESNVTHWIFSDDTLVSVEKMGDTLPEIIAIGLEELVDLNASNVMKARCGLFQITVWDGFLFSVNNCFQVGVCLFIFVRPQLAPYIKDFSVNSVKTGMGGATGNKGSVAFRMVVHSTSFCFVCSHFAAGQNEVRDRNEDFTAALRKIRFPQGREIESHDVIFWFGDFNYRINLSGDEVKKAVQSNDLTKLWSFDQLSQQKAQGLVFDGFQEGVLSFAPTYKYDIFSDDYDTSEKCRVPAWTDRILWRERRDVTDTKLIRYFRSELKTSDHRPVGAIFSVNTYRVNQTKCISLVEDIVAMHVIVSIAYMSILGVFVNGELHIVLESGEAALAALSMDGIRIDDHRVSVRLRSPDWTEHLQPKLTKFASSLTSNDSVSLFECDLTITNEEEFDFDGLSLVIIKREFSFHVIKINDG</sequence>
<feature type="domain" description="SAC" evidence="5">
    <location>
        <begin position="117"/>
        <end position="435"/>
    </location>
</feature>
<keyword evidence="4" id="KW-0378">Hydrolase</keyword>
<dbReference type="Proteomes" id="UP000035642">
    <property type="component" value="Unassembled WGS sequence"/>
</dbReference>
<dbReference type="SMART" id="SM00128">
    <property type="entry name" value="IPPc"/>
    <property type="match status" value="1"/>
</dbReference>
<dbReference type="GO" id="GO:0048488">
    <property type="term" value="P:synaptic vesicle endocytosis"/>
    <property type="evidence" value="ECO:0007669"/>
    <property type="project" value="TreeGrafter"/>
</dbReference>
<dbReference type="SUPFAM" id="SSF56219">
    <property type="entry name" value="DNase I-like"/>
    <property type="match status" value="1"/>
</dbReference>
<keyword evidence="6" id="KW-1185">Reference proteome</keyword>
<dbReference type="PANTHER" id="PTHR11200">
    <property type="entry name" value="INOSITOL 5-PHOSPHATASE"/>
    <property type="match status" value="1"/>
</dbReference>
<proteinExistence type="inferred from homology"/>
<protein>
    <recommendedName>
        <fullName evidence="3">phosphoinositide 5-phosphatase</fullName>
        <ecNumber evidence="3">3.1.3.36</ecNumber>
    </recommendedName>
</protein>
<reference evidence="7" key="2">
    <citation type="submission" date="2016-04" db="UniProtKB">
        <authorList>
            <consortium name="WormBaseParasite"/>
        </authorList>
    </citation>
    <scope>IDENTIFICATION</scope>
</reference>
<accession>A0A158PBJ9</accession>
<dbReference type="InterPro" id="IPR002013">
    <property type="entry name" value="SAC_dom"/>
</dbReference>
<dbReference type="Pfam" id="PF22669">
    <property type="entry name" value="Exo_endo_phos2"/>
    <property type="match status" value="1"/>
</dbReference>
<name>A0A158PBJ9_ANGCA</name>
<dbReference type="PROSITE" id="PS50275">
    <property type="entry name" value="SAC"/>
    <property type="match status" value="1"/>
</dbReference>
<evidence type="ECO:0000256" key="2">
    <source>
        <dbReference type="ARBA" id="ARBA00009678"/>
    </source>
</evidence>
<reference evidence="6" key="1">
    <citation type="submission" date="2012-09" db="EMBL/GenBank/DDBJ databases">
        <authorList>
            <person name="Martin A.A."/>
        </authorList>
    </citation>
    <scope>NUCLEOTIDE SEQUENCE</scope>
</reference>
<dbReference type="GO" id="GO:0046856">
    <property type="term" value="P:phosphatidylinositol dephosphorylation"/>
    <property type="evidence" value="ECO:0007669"/>
    <property type="project" value="InterPro"/>
</dbReference>
<evidence type="ECO:0000256" key="1">
    <source>
        <dbReference type="ARBA" id="ARBA00008943"/>
    </source>
</evidence>
<dbReference type="InterPro" id="IPR015047">
    <property type="entry name" value="SYNJ1/2_RRM"/>
</dbReference>
<evidence type="ECO:0000259" key="5">
    <source>
        <dbReference type="PROSITE" id="PS50275"/>
    </source>
</evidence>
<evidence type="ECO:0000313" key="6">
    <source>
        <dbReference type="Proteomes" id="UP000035642"/>
    </source>
</evidence>
<comment type="similarity">
    <text evidence="1">Belongs to the synaptojanin family.</text>
</comment>
<dbReference type="SMART" id="SM01165">
    <property type="entry name" value="DUF1866"/>
    <property type="match status" value="1"/>
</dbReference>
<evidence type="ECO:0000256" key="3">
    <source>
        <dbReference type="ARBA" id="ARBA00013044"/>
    </source>
</evidence>
<dbReference type="InterPro" id="IPR036691">
    <property type="entry name" value="Endo/exonu/phosph_ase_sf"/>
</dbReference>
<dbReference type="EC" id="3.1.3.36" evidence="3"/>
<dbReference type="Pfam" id="PF08952">
    <property type="entry name" value="DUF1866"/>
    <property type="match status" value="1"/>
</dbReference>
<dbReference type="STRING" id="6313.A0A158PBJ9"/>
<dbReference type="Gene3D" id="3.60.10.10">
    <property type="entry name" value="Endonuclease/exonuclease/phosphatase"/>
    <property type="match status" value="1"/>
</dbReference>
<dbReference type="WBParaSite" id="ACAC_0001106201-mRNA-1">
    <property type="protein sequence ID" value="ACAC_0001106201-mRNA-1"/>
    <property type="gene ID" value="ACAC_0001106201"/>
</dbReference>
<evidence type="ECO:0000313" key="7">
    <source>
        <dbReference type="WBParaSite" id="ACAC_0001106201-mRNA-1"/>
    </source>
</evidence>
<dbReference type="AlphaFoldDB" id="A0A158PBJ9"/>
<dbReference type="PANTHER" id="PTHR11200:SF257">
    <property type="entry name" value="PHOSPHOINOSITIDE 5-PHOSPHATASE"/>
    <property type="match status" value="1"/>
</dbReference>